<protein>
    <submittedName>
        <fullName evidence="1">Uncharacterized protein</fullName>
    </submittedName>
</protein>
<name>A5G3G5_GEOUR</name>
<proteinExistence type="predicted"/>
<organism evidence="1 2">
    <name type="scientific">Geotalea uraniireducens (strain Rf4)</name>
    <name type="common">Geobacter uraniireducens</name>
    <dbReference type="NCBI Taxonomy" id="351605"/>
    <lineage>
        <taxon>Bacteria</taxon>
        <taxon>Pseudomonadati</taxon>
        <taxon>Thermodesulfobacteriota</taxon>
        <taxon>Desulfuromonadia</taxon>
        <taxon>Geobacterales</taxon>
        <taxon>Geobacteraceae</taxon>
        <taxon>Geotalea</taxon>
    </lineage>
</organism>
<evidence type="ECO:0000313" key="2">
    <source>
        <dbReference type="Proteomes" id="UP000006695"/>
    </source>
</evidence>
<reference evidence="1 2" key="1">
    <citation type="submission" date="2007-05" db="EMBL/GenBank/DDBJ databases">
        <title>Complete sequence of Geobacter uraniireducens Rf4.</title>
        <authorList>
            <consortium name="US DOE Joint Genome Institute"/>
            <person name="Copeland A."/>
            <person name="Lucas S."/>
            <person name="Lapidus A."/>
            <person name="Barry K."/>
            <person name="Detter J.C."/>
            <person name="Glavina del Rio T."/>
            <person name="Hammon N."/>
            <person name="Israni S."/>
            <person name="Dalin E."/>
            <person name="Tice H."/>
            <person name="Pitluck S."/>
            <person name="Chertkov O."/>
            <person name="Brettin T."/>
            <person name="Bruce D."/>
            <person name="Han C."/>
            <person name="Schmutz J."/>
            <person name="Larimer F."/>
            <person name="Land M."/>
            <person name="Hauser L."/>
            <person name="Kyrpides N."/>
            <person name="Mikhailova N."/>
            <person name="Shelobolina E."/>
            <person name="Aklujkar M."/>
            <person name="Lovley D."/>
            <person name="Richardson P."/>
        </authorList>
    </citation>
    <scope>NUCLEOTIDE SEQUENCE [LARGE SCALE GENOMIC DNA]</scope>
    <source>
        <strain evidence="1 2">Rf4</strain>
    </source>
</reference>
<dbReference type="AlphaFoldDB" id="A5G3G5"/>
<evidence type="ECO:0000313" key="1">
    <source>
        <dbReference type="EMBL" id="ABQ26333.1"/>
    </source>
</evidence>
<accession>A5G3G5</accession>
<dbReference type="HOGENOM" id="CLU_156489_0_0_7"/>
<dbReference type="Proteomes" id="UP000006695">
    <property type="component" value="Chromosome"/>
</dbReference>
<sequence length="119" mass="13825">MKLLFIDNTRRYFGDFYLVIVEIRCEVPILPEYFDTISAYNAVKSHWGETIVHLRKVQQMGVPSSQVSQVKERLIVNFEQNSLPYLIPSTMPKKLVLSEINKSKKKQGFYPAHTLNLHA</sequence>
<keyword evidence="2" id="KW-1185">Reference proteome</keyword>
<dbReference type="KEGG" id="gur:Gura_2145"/>
<gene>
    <name evidence="1" type="ordered locus">Gura_2145</name>
</gene>
<dbReference type="STRING" id="351605.Gura_2145"/>
<dbReference type="EMBL" id="CP000698">
    <property type="protein sequence ID" value="ABQ26333.1"/>
    <property type="molecule type" value="Genomic_DNA"/>
</dbReference>